<name>A0A6L6J8R7_9RHOB</name>
<feature type="chain" id="PRO_5026832076" evidence="1">
    <location>
        <begin position="20"/>
        <end position="144"/>
    </location>
</feature>
<gene>
    <name evidence="2" type="ORF">GL286_02135</name>
</gene>
<dbReference type="Proteomes" id="UP000478183">
    <property type="component" value="Unassembled WGS sequence"/>
</dbReference>
<comment type="caution">
    <text evidence="2">The sequence shown here is derived from an EMBL/GenBank/DDBJ whole genome shotgun (WGS) entry which is preliminary data.</text>
</comment>
<keyword evidence="1" id="KW-0732">Signal</keyword>
<evidence type="ECO:0000256" key="1">
    <source>
        <dbReference type="SAM" id="SignalP"/>
    </source>
</evidence>
<dbReference type="AlphaFoldDB" id="A0A6L6J8R7"/>
<evidence type="ECO:0000313" key="2">
    <source>
        <dbReference type="EMBL" id="MTH76524.1"/>
    </source>
</evidence>
<organism evidence="2 3">
    <name type="scientific">Paracoccus aestuariivivens</name>
    <dbReference type="NCBI Taxonomy" id="1820333"/>
    <lineage>
        <taxon>Bacteria</taxon>
        <taxon>Pseudomonadati</taxon>
        <taxon>Pseudomonadota</taxon>
        <taxon>Alphaproteobacteria</taxon>
        <taxon>Rhodobacterales</taxon>
        <taxon>Paracoccaceae</taxon>
        <taxon>Paracoccus</taxon>
    </lineage>
</organism>
<proteinExistence type="predicted"/>
<sequence>MRHFLPAALLLALPLTAQGQEAQQPLRVMMCEMVDESGSGWVPEFLMFTRQDAGPHQGRIEVFDPILQKLVRRPIEAVVTVDTPLSRTYGWALGGVKNHSGQYTERLDYRLKVSKATGRADLQVKAQEYENVMRGNGRCVSPDG</sequence>
<keyword evidence="3" id="KW-1185">Reference proteome</keyword>
<dbReference type="EMBL" id="WMIE01000001">
    <property type="protein sequence ID" value="MTH76524.1"/>
    <property type="molecule type" value="Genomic_DNA"/>
</dbReference>
<evidence type="ECO:0000313" key="3">
    <source>
        <dbReference type="Proteomes" id="UP000478183"/>
    </source>
</evidence>
<protein>
    <submittedName>
        <fullName evidence="2">Uncharacterized protein</fullName>
    </submittedName>
</protein>
<dbReference type="RefSeq" id="WP_155093895.1">
    <property type="nucleotide sequence ID" value="NZ_WMIE01000001.1"/>
</dbReference>
<dbReference type="OrthoDB" id="7773041at2"/>
<feature type="signal peptide" evidence="1">
    <location>
        <begin position="1"/>
        <end position="19"/>
    </location>
</feature>
<accession>A0A6L6J8R7</accession>
<reference evidence="2 3" key="1">
    <citation type="submission" date="2019-11" db="EMBL/GenBank/DDBJ databases">
        <authorList>
            <person name="Dong K."/>
        </authorList>
    </citation>
    <scope>NUCLEOTIDE SEQUENCE [LARGE SCALE GENOMIC DNA]</scope>
    <source>
        <strain evidence="2 3">NBRC 111993</strain>
    </source>
</reference>